<dbReference type="InterPro" id="IPR050171">
    <property type="entry name" value="MFS_Transporters"/>
</dbReference>
<dbReference type="InterPro" id="IPR011701">
    <property type="entry name" value="MFS"/>
</dbReference>
<dbReference type="SUPFAM" id="SSF103473">
    <property type="entry name" value="MFS general substrate transporter"/>
    <property type="match status" value="1"/>
</dbReference>
<keyword evidence="9" id="KW-1185">Reference proteome</keyword>
<keyword evidence="3" id="KW-1003">Cell membrane</keyword>
<feature type="transmembrane region" description="Helical" evidence="7">
    <location>
        <begin position="249"/>
        <end position="274"/>
    </location>
</feature>
<evidence type="ECO:0000256" key="1">
    <source>
        <dbReference type="ARBA" id="ARBA00004651"/>
    </source>
</evidence>
<feature type="transmembrane region" description="Helical" evidence="7">
    <location>
        <begin position="214"/>
        <end position="237"/>
    </location>
</feature>
<keyword evidence="2" id="KW-0813">Transport</keyword>
<sequence>MAHPPKHTAPLGYWLTLLTVFTALALAAIPSPLYDVWRAEMRFSIGMQSVIFGVYAITLIPALLVGSRLSAAGAHAEWYLLVSGLTACVLASTVFMWASTPGLLVAGRGLQGVAVGLVNAAATNAALRLEPRRDSRRASVATAVSVAAGLAAGALGSGVLAEFTARPTRLAFMVHIGVTVVVLVLLLIFRSTVTRPAHAQLAGHTAPLAFQWSAPLFTMCCVSVMAAWALGATFLAVGPSYAGELLTTSSFLVTGGTVAVLFAFACAAEVGAFYLDDRRNLTAGLGSLALGATATSLSFFVQHPVVLGIGAIFSGAGLGLVFVSTLAIVNGTAPQHQRRRYTAIFLCLLFLANSLPVMALGRVADVIGLPAAIAWFAGAIVLCAVTLLALFRRPTLRALPQAARSRG</sequence>
<evidence type="ECO:0000256" key="5">
    <source>
        <dbReference type="ARBA" id="ARBA00022989"/>
    </source>
</evidence>
<feature type="transmembrane region" description="Helical" evidence="7">
    <location>
        <begin position="110"/>
        <end position="127"/>
    </location>
</feature>
<keyword evidence="6 7" id="KW-0472">Membrane</keyword>
<evidence type="ECO:0000256" key="6">
    <source>
        <dbReference type="ARBA" id="ARBA00023136"/>
    </source>
</evidence>
<comment type="subcellular location">
    <subcellularLocation>
        <location evidence="1">Cell membrane</location>
        <topology evidence="1">Multi-pass membrane protein</topology>
    </subcellularLocation>
</comment>
<evidence type="ECO:0000256" key="3">
    <source>
        <dbReference type="ARBA" id="ARBA00022475"/>
    </source>
</evidence>
<feature type="transmembrane region" description="Helical" evidence="7">
    <location>
        <begin position="78"/>
        <end position="98"/>
    </location>
</feature>
<feature type="transmembrane region" description="Helical" evidence="7">
    <location>
        <begin position="367"/>
        <end position="391"/>
    </location>
</feature>
<evidence type="ECO:0000313" key="9">
    <source>
        <dbReference type="Proteomes" id="UP000032120"/>
    </source>
</evidence>
<feature type="transmembrane region" description="Helical" evidence="7">
    <location>
        <begin position="12"/>
        <end position="33"/>
    </location>
</feature>
<feature type="transmembrane region" description="Helical" evidence="7">
    <location>
        <begin position="341"/>
        <end position="361"/>
    </location>
</feature>
<evidence type="ECO:0000256" key="7">
    <source>
        <dbReference type="SAM" id="Phobius"/>
    </source>
</evidence>
<dbReference type="OrthoDB" id="5242249at2"/>
<dbReference type="AlphaFoldDB" id="A0A0D0H5C6"/>
<dbReference type="EMBL" id="JXSQ01000012">
    <property type="protein sequence ID" value="KIP52370.1"/>
    <property type="molecule type" value="Genomic_DNA"/>
</dbReference>
<proteinExistence type="predicted"/>
<feature type="transmembrane region" description="Helical" evidence="7">
    <location>
        <begin position="139"/>
        <end position="160"/>
    </location>
</feature>
<dbReference type="GO" id="GO:0005886">
    <property type="term" value="C:plasma membrane"/>
    <property type="evidence" value="ECO:0007669"/>
    <property type="project" value="UniProtKB-SubCell"/>
</dbReference>
<accession>A0A0D0H5C6</accession>
<dbReference type="InterPro" id="IPR036259">
    <property type="entry name" value="MFS_trans_sf"/>
</dbReference>
<evidence type="ECO:0000313" key="8">
    <source>
        <dbReference type="EMBL" id="KIP52370.1"/>
    </source>
</evidence>
<comment type="caution">
    <text evidence="8">The sequence shown here is derived from an EMBL/GenBank/DDBJ whole genome shotgun (WGS) entry which is preliminary data.</text>
</comment>
<evidence type="ECO:0000256" key="2">
    <source>
        <dbReference type="ARBA" id="ARBA00022448"/>
    </source>
</evidence>
<gene>
    <name evidence="8" type="ORF">SD72_10075</name>
</gene>
<dbReference type="PANTHER" id="PTHR23517">
    <property type="entry name" value="RESISTANCE PROTEIN MDTM, PUTATIVE-RELATED-RELATED"/>
    <property type="match status" value="1"/>
</dbReference>
<dbReference type="GO" id="GO:0022857">
    <property type="term" value="F:transmembrane transporter activity"/>
    <property type="evidence" value="ECO:0007669"/>
    <property type="project" value="InterPro"/>
</dbReference>
<protein>
    <recommendedName>
        <fullName evidence="10">MFS transporter</fullName>
    </recommendedName>
</protein>
<dbReference type="RefSeq" id="WP_042544319.1">
    <property type="nucleotide sequence ID" value="NZ_JXSQ01000012.1"/>
</dbReference>
<evidence type="ECO:0000256" key="4">
    <source>
        <dbReference type="ARBA" id="ARBA00022692"/>
    </source>
</evidence>
<feature type="transmembrane region" description="Helical" evidence="7">
    <location>
        <begin position="172"/>
        <end position="193"/>
    </location>
</feature>
<feature type="transmembrane region" description="Helical" evidence="7">
    <location>
        <begin position="45"/>
        <end position="66"/>
    </location>
</feature>
<dbReference type="Pfam" id="PF07690">
    <property type="entry name" value="MFS_1"/>
    <property type="match status" value="1"/>
</dbReference>
<evidence type="ECO:0008006" key="10">
    <source>
        <dbReference type="Google" id="ProtNLM"/>
    </source>
</evidence>
<dbReference type="Proteomes" id="UP000032120">
    <property type="component" value="Unassembled WGS sequence"/>
</dbReference>
<keyword evidence="4 7" id="KW-0812">Transmembrane</keyword>
<dbReference type="Gene3D" id="1.20.1250.20">
    <property type="entry name" value="MFS general substrate transporter like domains"/>
    <property type="match status" value="1"/>
</dbReference>
<feature type="transmembrane region" description="Helical" evidence="7">
    <location>
        <begin position="307"/>
        <end position="329"/>
    </location>
</feature>
<reference evidence="8 9" key="1">
    <citation type="submission" date="2015-01" db="EMBL/GenBank/DDBJ databases">
        <title>Draft genome sequence of Leucobacter komagatae strain VKM ST2845.</title>
        <authorList>
            <person name="Karlyshev A.V."/>
            <person name="Kudryashova E.B."/>
        </authorList>
    </citation>
    <scope>NUCLEOTIDE SEQUENCE [LARGE SCALE GENOMIC DNA]</scope>
    <source>
        <strain evidence="8 9">VKM ST2845</strain>
    </source>
</reference>
<organism evidence="8 9">
    <name type="scientific">Leucobacter komagatae</name>
    <dbReference type="NCBI Taxonomy" id="55969"/>
    <lineage>
        <taxon>Bacteria</taxon>
        <taxon>Bacillati</taxon>
        <taxon>Actinomycetota</taxon>
        <taxon>Actinomycetes</taxon>
        <taxon>Micrococcales</taxon>
        <taxon>Microbacteriaceae</taxon>
        <taxon>Leucobacter</taxon>
    </lineage>
</organism>
<name>A0A0D0H5C6_9MICO</name>
<dbReference type="PANTHER" id="PTHR23517:SF13">
    <property type="entry name" value="MAJOR FACILITATOR SUPERFAMILY MFS_1"/>
    <property type="match status" value="1"/>
</dbReference>
<keyword evidence="5 7" id="KW-1133">Transmembrane helix</keyword>
<feature type="transmembrane region" description="Helical" evidence="7">
    <location>
        <begin position="281"/>
        <end position="301"/>
    </location>
</feature>